<dbReference type="InterPro" id="IPR013154">
    <property type="entry name" value="ADH-like_N"/>
</dbReference>
<dbReference type="Gene3D" id="3.90.180.10">
    <property type="entry name" value="Medium-chain alcohol dehydrogenases, catalytic domain"/>
    <property type="match status" value="1"/>
</dbReference>
<evidence type="ECO:0000313" key="2">
    <source>
        <dbReference type="EMBL" id="PJK16605.1"/>
    </source>
</evidence>
<dbReference type="OrthoDB" id="9792162at2"/>
<dbReference type="AlphaFoldDB" id="A0A2M9EZH5"/>
<organism evidence="2 3">
    <name type="scientific">Chryseomicrobium excrementi</name>
    <dbReference type="NCBI Taxonomy" id="2041346"/>
    <lineage>
        <taxon>Bacteria</taxon>
        <taxon>Bacillati</taxon>
        <taxon>Bacillota</taxon>
        <taxon>Bacilli</taxon>
        <taxon>Bacillales</taxon>
        <taxon>Caryophanaceae</taxon>
        <taxon>Chryseomicrobium</taxon>
    </lineage>
</organism>
<dbReference type="SUPFAM" id="SSF51735">
    <property type="entry name" value="NAD(P)-binding Rossmann-fold domains"/>
    <property type="match status" value="1"/>
</dbReference>
<reference evidence="2 3" key="1">
    <citation type="submission" date="2017-10" db="EMBL/GenBank/DDBJ databases">
        <title>Draft genome of Chryseomicrobium casticus sp. nov.</title>
        <authorList>
            <person name="Chakraborty R."/>
            <person name="Saha T."/>
        </authorList>
    </citation>
    <scope>NUCLEOTIDE SEQUENCE [LARGE SCALE GENOMIC DNA]</scope>
    <source>
        <strain evidence="2 3">ET03</strain>
    </source>
</reference>
<dbReference type="Pfam" id="PF08240">
    <property type="entry name" value="ADH_N"/>
    <property type="match status" value="1"/>
</dbReference>
<dbReference type="InterPro" id="IPR011032">
    <property type="entry name" value="GroES-like_sf"/>
</dbReference>
<proteinExistence type="predicted"/>
<dbReference type="GO" id="GO:0016491">
    <property type="term" value="F:oxidoreductase activity"/>
    <property type="evidence" value="ECO:0007669"/>
    <property type="project" value="InterPro"/>
</dbReference>
<evidence type="ECO:0000259" key="1">
    <source>
        <dbReference type="SMART" id="SM00829"/>
    </source>
</evidence>
<dbReference type="PANTHER" id="PTHR11695:SF648">
    <property type="entry name" value="ZINC-BINDING OXIDOREDUCTASE"/>
    <property type="match status" value="1"/>
</dbReference>
<dbReference type="SUPFAM" id="SSF50129">
    <property type="entry name" value="GroES-like"/>
    <property type="match status" value="1"/>
</dbReference>
<dbReference type="Pfam" id="PF00107">
    <property type="entry name" value="ADH_zinc_N"/>
    <property type="match status" value="1"/>
</dbReference>
<dbReference type="EMBL" id="PCGR01000002">
    <property type="protein sequence ID" value="PJK16605.1"/>
    <property type="molecule type" value="Genomic_DNA"/>
</dbReference>
<dbReference type="CDD" id="cd08267">
    <property type="entry name" value="MDR1"/>
    <property type="match status" value="1"/>
</dbReference>
<protein>
    <submittedName>
        <fullName evidence="2">NAD(P)-dependent alcohol dehydrogenase</fullName>
    </submittedName>
</protein>
<gene>
    <name evidence="2" type="ORF">CQS04_05460</name>
</gene>
<dbReference type="Pfam" id="PF13602">
    <property type="entry name" value="ADH_zinc_N_2"/>
    <property type="match status" value="1"/>
</dbReference>
<dbReference type="PANTHER" id="PTHR11695">
    <property type="entry name" value="ALCOHOL DEHYDROGENASE RELATED"/>
    <property type="match status" value="1"/>
</dbReference>
<feature type="domain" description="Enoyl reductase (ER)" evidence="1">
    <location>
        <begin position="10"/>
        <end position="300"/>
    </location>
</feature>
<comment type="caution">
    <text evidence="2">The sequence shown here is derived from an EMBL/GenBank/DDBJ whole genome shotgun (WGS) entry which is preliminary data.</text>
</comment>
<keyword evidence="3" id="KW-1185">Reference proteome</keyword>
<dbReference type="InterPro" id="IPR050700">
    <property type="entry name" value="YIM1/Zinc_Alcohol_DH_Fams"/>
</dbReference>
<dbReference type="InterPro" id="IPR020843">
    <property type="entry name" value="ER"/>
</dbReference>
<dbReference type="Proteomes" id="UP000228680">
    <property type="component" value="Unassembled WGS sequence"/>
</dbReference>
<dbReference type="InterPro" id="IPR013149">
    <property type="entry name" value="ADH-like_C"/>
</dbReference>
<dbReference type="Gene3D" id="3.40.50.720">
    <property type="entry name" value="NAD(P)-binding Rossmann-like Domain"/>
    <property type="match status" value="1"/>
</dbReference>
<accession>A0A2M9EZH5</accession>
<name>A0A2M9EZH5_9BACL</name>
<sequence>MKAAVCERYGPPEVLKIVDLPKPSPKPTEVLIRIYATSVNSGDVRVRGLLVDGWIKPLMRVVIGMRGPRNPILGASLSGEVVQVGEQVTTFKVGDRVCAMTGFRMRCYAEYTTLSAEKCIAHIPDTMTYEEGASLPFGVTTAYHFLRKAQVERAKTVCIYGASGAVGTAAVQIAKSYGCFVTTVTSLENIELMKQLGADEAISYKQADWATRLGTFDLVFDAVGKLSKEDRARLMHETTKFTSIHGKGTAAERKEDLEAAGRLFVQGQFQPVIDRIYPIEDIVEAHRYAESWRKKGNVILTI</sequence>
<dbReference type="RefSeq" id="WP_100353170.1">
    <property type="nucleotide sequence ID" value="NZ_PCGR01000002.1"/>
</dbReference>
<dbReference type="SMART" id="SM00829">
    <property type="entry name" value="PKS_ER"/>
    <property type="match status" value="1"/>
</dbReference>
<evidence type="ECO:0000313" key="3">
    <source>
        <dbReference type="Proteomes" id="UP000228680"/>
    </source>
</evidence>
<dbReference type="InterPro" id="IPR036291">
    <property type="entry name" value="NAD(P)-bd_dom_sf"/>
</dbReference>